<sequence length="39" mass="4327">MALTTTHRVEELDADLVARDLSALSALVTERGMEISVRR</sequence>
<accession>V6JNR9</accession>
<dbReference type="Proteomes" id="UP000017984">
    <property type="component" value="Chromosome"/>
</dbReference>
<keyword evidence="2" id="KW-1185">Reference proteome</keyword>
<dbReference type="EMBL" id="AWQX01000319">
    <property type="protein sequence ID" value="EST21575.1"/>
    <property type="molecule type" value="Genomic_DNA"/>
</dbReference>
<protein>
    <submittedName>
        <fullName evidence="1">Uncharacterized protein</fullName>
    </submittedName>
</protein>
<comment type="caution">
    <text evidence="1">The sequence shown here is derived from an EMBL/GenBank/DDBJ whole genome shotgun (WGS) entry which is preliminary data.</text>
</comment>
<gene>
    <name evidence="1" type="ORF">M878_36815</name>
</gene>
<evidence type="ECO:0000313" key="1">
    <source>
        <dbReference type="EMBL" id="EST21575.1"/>
    </source>
</evidence>
<organism evidence="1 2">
    <name type="scientific">Streptomyces roseochromogenus subsp. oscitans DS 12.976</name>
    <dbReference type="NCBI Taxonomy" id="1352936"/>
    <lineage>
        <taxon>Bacteria</taxon>
        <taxon>Bacillati</taxon>
        <taxon>Actinomycetota</taxon>
        <taxon>Actinomycetes</taxon>
        <taxon>Kitasatosporales</taxon>
        <taxon>Streptomycetaceae</taxon>
        <taxon>Streptomyces</taxon>
    </lineage>
</organism>
<name>V6JNR9_STRRC</name>
<dbReference type="PATRIC" id="fig|1352936.5.peg.7646"/>
<proteinExistence type="predicted"/>
<reference evidence="1 2" key="1">
    <citation type="journal article" date="2014" name="Genome Announc.">
        <title>Draft Genome Sequence of Streptomyces roseochromogenes subsp. oscitans DS 12.976, Producer of the Aminocoumarin Antibiotic Clorobiocin.</title>
        <authorList>
            <person name="Ruckert C."/>
            <person name="Kalinowski J."/>
            <person name="Heide L."/>
            <person name="Apel A.K."/>
        </authorList>
    </citation>
    <scope>NUCLEOTIDE SEQUENCE [LARGE SCALE GENOMIC DNA]</scope>
    <source>
        <strain evidence="1 2">DS 12.976</strain>
    </source>
</reference>
<dbReference type="STRING" id="1352936.M878_36815"/>
<dbReference type="AlphaFoldDB" id="V6JNR9"/>
<evidence type="ECO:0000313" key="2">
    <source>
        <dbReference type="Proteomes" id="UP000017984"/>
    </source>
</evidence>
<dbReference type="HOGENOM" id="CLU_3317900_0_0_11"/>